<feature type="compositionally biased region" description="Basic residues" evidence="1">
    <location>
        <begin position="19"/>
        <end position="29"/>
    </location>
</feature>
<feature type="compositionally biased region" description="Basic residues" evidence="1">
    <location>
        <begin position="1"/>
        <end position="10"/>
    </location>
</feature>
<gene>
    <name evidence="2" type="ORF">QE152_g19296</name>
</gene>
<dbReference type="Proteomes" id="UP001458880">
    <property type="component" value="Unassembled WGS sequence"/>
</dbReference>
<dbReference type="EMBL" id="JASPKY010000182">
    <property type="protein sequence ID" value="KAK9723218.1"/>
    <property type="molecule type" value="Genomic_DNA"/>
</dbReference>
<comment type="caution">
    <text evidence="2">The sequence shown here is derived from an EMBL/GenBank/DDBJ whole genome shotgun (WGS) entry which is preliminary data.</text>
</comment>
<protein>
    <submittedName>
        <fullName evidence="2">Uncharacterized protein</fullName>
    </submittedName>
</protein>
<evidence type="ECO:0000313" key="3">
    <source>
        <dbReference type="Proteomes" id="UP001458880"/>
    </source>
</evidence>
<evidence type="ECO:0000256" key="1">
    <source>
        <dbReference type="SAM" id="MobiDB-lite"/>
    </source>
</evidence>
<proteinExistence type="predicted"/>
<reference evidence="2 3" key="1">
    <citation type="journal article" date="2024" name="BMC Genomics">
        <title>De novo assembly and annotation of Popillia japonica's genome with initial clues to its potential as an invasive pest.</title>
        <authorList>
            <person name="Cucini C."/>
            <person name="Boschi S."/>
            <person name="Funari R."/>
            <person name="Cardaioli E."/>
            <person name="Iannotti N."/>
            <person name="Marturano G."/>
            <person name="Paoli F."/>
            <person name="Bruttini M."/>
            <person name="Carapelli A."/>
            <person name="Frati F."/>
            <person name="Nardi F."/>
        </authorList>
    </citation>
    <scope>NUCLEOTIDE SEQUENCE [LARGE SCALE GENOMIC DNA]</scope>
    <source>
        <strain evidence="2">DMR45628</strain>
    </source>
</reference>
<sequence>MSGFSKKKNKPEKNEVTKRQKKKKTKRAKDKSVEIGNDNEREVNKLKKKLNEKDKQIKDLSRLLKIKDKHLKMLEYKILKHLNELTNGKKSNEEMLREVGDLKSSLKVNVTSGEWYSKLYQGRNRIRRQQHASDWVFDRATFRNKKRNIKNNWYWNWMTNREQLRLKRGFWHFTY</sequence>
<organism evidence="2 3">
    <name type="scientific">Popillia japonica</name>
    <name type="common">Japanese beetle</name>
    <dbReference type="NCBI Taxonomy" id="7064"/>
    <lineage>
        <taxon>Eukaryota</taxon>
        <taxon>Metazoa</taxon>
        <taxon>Ecdysozoa</taxon>
        <taxon>Arthropoda</taxon>
        <taxon>Hexapoda</taxon>
        <taxon>Insecta</taxon>
        <taxon>Pterygota</taxon>
        <taxon>Neoptera</taxon>
        <taxon>Endopterygota</taxon>
        <taxon>Coleoptera</taxon>
        <taxon>Polyphaga</taxon>
        <taxon>Scarabaeiformia</taxon>
        <taxon>Scarabaeidae</taxon>
        <taxon>Rutelinae</taxon>
        <taxon>Popillia</taxon>
    </lineage>
</organism>
<accession>A0AAW1KT37</accession>
<feature type="region of interest" description="Disordered" evidence="1">
    <location>
        <begin position="1"/>
        <end position="40"/>
    </location>
</feature>
<name>A0AAW1KT37_POPJA</name>
<dbReference type="AlphaFoldDB" id="A0AAW1KT37"/>
<keyword evidence="3" id="KW-1185">Reference proteome</keyword>
<evidence type="ECO:0000313" key="2">
    <source>
        <dbReference type="EMBL" id="KAK9723218.1"/>
    </source>
</evidence>
<feature type="compositionally biased region" description="Basic and acidic residues" evidence="1">
    <location>
        <begin position="30"/>
        <end position="40"/>
    </location>
</feature>